<evidence type="ECO:0000313" key="2">
    <source>
        <dbReference type="Proteomes" id="UP000658514"/>
    </source>
</evidence>
<reference evidence="1 2" key="1">
    <citation type="journal article" date="2020" name="ISME J.">
        <title>Comparative genomics reveals insights into cyanobacterial evolution and habitat adaptation.</title>
        <authorList>
            <person name="Chen M.Y."/>
            <person name="Teng W.K."/>
            <person name="Zhao L."/>
            <person name="Hu C.X."/>
            <person name="Zhou Y.K."/>
            <person name="Han B.P."/>
            <person name="Song L.R."/>
            <person name="Shu W.S."/>
        </authorList>
    </citation>
    <scope>NUCLEOTIDE SEQUENCE [LARGE SCALE GENOMIC DNA]</scope>
    <source>
        <strain evidence="1 2">FACHB-288</strain>
    </source>
</reference>
<keyword evidence="2" id="KW-1185">Reference proteome</keyword>
<protein>
    <submittedName>
        <fullName evidence="1">Sigma-70 family RNA polymerase sigma factor</fullName>
    </submittedName>
</protein>
<comment type="caution">
    <text evidence="1">The sequence shown here is derived from an EMBL/GenBank/DDBJ whole genome shotgun (WGS) entry which is preliminary data.</text>
</comment>
<proteinExistence type="predicted"/>
<gene>
    <name evidence="1" type="ORF">H6G24_19315</name>
</gene>
<organism evidence="1 2">
    <name type="scientific">Calothrix parietina FACHB-288</name>
    <dbReference type="NCBI Taxonomy" id="2692896"/>
    <lineage>
        <taxon>Bacteria</taxon>
        <taxon>Bacillati</taxon>
        <taxon>Cyanobacteriota</taxon>
        <taxon>Cyanophyceae</taxon>
        <taxon>Nostocales</taxon>
        <taxon>Calotrichaceae</taxon>
        <taxon>Calothrix</taxon>
    </lineage>
</organism>
<sequence length="228" mass="26987">MMTTIYSDDDALRPQSEQLYYCIREILQQENGSREQRKALNRLLYLIPKLPGIRKTLDPRIEYQEALNRALENVWSNIHSFPSLYGLDISDVDVIHVQCCFTKWFNKILQRRIFDIYREQGRQPLCFEDTENIGFTLDPLNRLADEELLNKIKNYIHQDPERLLQQCHLKTAPQCNCQELVKRRLLSDNAQKWRDIAQELHLPQGTVTAFWNRQCIPLLRAIALKLGY</sequence>
<name>A0ABR8ACK5_9CYAN</name>
<dbReference type="EMBL" id="JACJQH010000030">
    <property type="protein sequence ID" value="MBD2197628.1"/>
    <property type="molecule type" value="Genomic_DNA"/>
</dbReference>
<dbReference type="Proteomes" id="UP000658514">
    <property type="component" value="Unassembled WGS sequence"/>
</dbReference>
<accession>A0ABR8ACK5</accession>
<evidence type="ECO:0000313" key="1">
    <source>
        <dbReference type="EMBL" id="MBD2197628.1"/>
    </source>
</evidence>
<dbReference type="RefSeq" id="WP_190547282.1">
    <property type="nucleotide sequence ID" value="NZ_CAWPNO010000063.1"/>
</dbReference>